<feature type="chain" id="PRO_5037346614" evidence="1">
    <location>
        <begin position="36"/>
        <end position="486"/>
    </location>
</feature>
<organism evidence="2 3">
    <name type="scientific">Fibrella rubiginis</name>
    <dbReference type="NCBI Taxonomy" id="2817060"/>
    <lineage>
        <taxon>Bacteria</taxon>
        <taxon>Pseudomonadati</taxon>
        <taxon>Bacteroidota</taxon>
        <taxon>Cytophagia</taxon>
        <taxon>Cytophagales</taxon>
        <taxon>Spirosomataceae</taxon>
        <taxon>Fibrella</taxon>
    </lineage>
</organism>
<sequence length="486" mass="50893">MQLFTSCLRNTLHRPLLVLYLLCCACSGGFGQNLAGWPFSTNTAPTSASQATGTTSPNAAFTNAGSSSTVVSGYFACNNWPNATAPDLTKYIEFQVQPTGSYDITVNSINIILSSSSTANGPKDYAIRTSADNFATTIGTNTGGTAIANTARNFSTVVSGVARSAAAFTVRVYFYNAQQTGTDIRVSSFKILGTAQQPTLTTIPVTLSGFTTTLGVPSATKTYSVSGANLLDDLVITAPAGFEISTSAGSGFGPTLTLLQSGGTIATTTIYVRLTGAAVGTPSGNITNATTGITSNVAVSGTVQVAQPVELVSFSGQAAGNAVLLTWSTAQEQNSERFVVQRSADASEFVSVGTRQSFGTTDRQQYYSLTDESPRNGLNYYRLQQIDHDGSVVYSKPIAVRVEADSPSASLRENPTNGHAIQLRLHQMEAPQVGVHTLTGQIVAGELVRYGATEAVFNPVSPLSPGLYIITVQQGAIRQAMKVMVN</sequence>
<dbReference type="EMBL" id="JAFMYV010000005">
    <property type="protein sequence ID" value="MBO0937182.1"/>
    <property type="molecule type" value="Genomic_DNA"/>
</dbReference>
<dbReference type="RefSeq" id="WP_207364737.1">
    <property type="nucleotide sequence ID" value="NZ_JAFMYV010000005.1"/>
</dbReference>
<reference evidence="2" key="1">
    <citation type="submission" date="2021-03" db="EMBL/GenBank/DDBJ databases">
        <title>Fibrella sp. HMF5335 genome sequencing and assembly.</title>
        <authorList>
            <person name="Kang H."/>
            <person name="Kim H."/>
            <person name="Bae S."/>
            <person name="Joh K."/>
        </authorList>
    </citation>
    <scope>NUCLEOTIDE SEQUENCE</scope>
    <source>
        <strain evidence="2">HMF5335</strain>
    </source>
</reference>
<accession>A0A939GDN4</accession>
<dbReference type="AlphaFoldDB" id="A0A939GDN4"/>
<evidence type="ECO:0000256" key="1">
    <source>
        <dbReference type="SAM" id="SignalP"/>
    </source>
</evidence>
<protein>
    <submittedName>
        <fullName evidence="2">T9SS type A sorting domain-containing protein</fullName>
    </submittedName>
</protein>
<feature type="signal peptide" evidence="1">
    <location>
        <begin position="1"/>
        <end position="35"/>
    </location>
</feature>
<dbReference type="Proteomes" id="UP000664034">
    <property type="component" value="Unassembled WGS sequence"/>
</dbReference>
<gene>
    <name evidence="2" type="ORF">J2I47_11545</name>
</gene>
<evidence type="ECO:0000313" key="3">
    <source>
        <dbReference type="Proteomes" id="UP000664034"/>
    </source>
</evidence>
<keyword evidence="3" id="KW-1185">Reference proteome</keyword>
<comment type="caution">
    <text evidence="2">The sequence shown here is derived from an EMBL/GenBank/DDBJ whole genome shotgun (WGS) entry which is preliminary data.</text>
</comment>
<evidence type="ECO:0000313" key="2">
    <source>
        <dbReference type="EMBL" id="MBO0937182.1"/>
    </source>
</evidence>
<proteinExistence type="predicted"/>
<keyword evidence="1" id="KW-0732">Signal</keyword>
<name>A0A939GDN4_9BACT</name>